<evidence type="ECO:0000313" key="2">
    <source>
        <dbReference type="Proteomes" id="UP000246073"/>
    </source>
</evidence>
<proteinExistence type="predicted"/>
<evidence type="ECO:0000313" key="1">
    <source>
        <dbReference type="EMBL" id="SPL65402.1"/>
    </source>
</evidence>
<dbReference type="EMBL" id="OOFM01000005">
    <property type="protein sequence ID" value="SPL65402.1"/>
    <property type="molecule type" value="Genomic_DNA"/>
</dbReference>
<name>A0A2P9HMQ7_9HYPH</name>
<dbReference type="AlphaFoldDB" id="A0A2P9HMQ7"/>
<dbReference type="Proteomes" id="UP000246073">
    <property type="component" value="Unassembled WGS sequence"/>
</dbReference>
<accession>A0A2P9HMQ7</accession>
<organism evidence="1 2">
    <name type="scientific">Ochrobactrum soli</name>
    <dbReference type="NCBI Taxonomy" id="2448455"/>
    <lineage>
        <taxon>Bacteria</taxon>
        <taxon>Pseudomonadati</taxon>
        <taxon>Pseudomonadota</taxon>
        <taxon>Alphaproteobacteria</taxon>
        <taxon>Hyphomicrobiales</taxon>
        <taxon>Brucellaceae</taxon>
        <taxon>Brucella/Ochrobactrum group</taxon>
        <taxon>Ochrobactrum</taxon>
    </lineage>
</organism>
<gene>
    <name evidence="1" type="ORF">OHAE_1269</name>
</gene>
<protein>
    <submittedName>
        <fullName evidence="1">Uncharacterized protein</fullName>
    </submittedName>
</protein>
<sequence length="46" mass="5164">MQFNHFPIKGSTRAIERSYHGVYNLNAHINIHLAAANAENVAVLFL</sequence>
<reference evidence="2" key="1">
    <citation type="submission" date="2017-12" db="EMBL/GenBank/DDBJ databases">
        <authorList>
            <person name="Diaz M."/>
        </authorList>
    </citation>
    <scope>NUCLEOTIDE SEQUENCE [LARGE SCALE GENOMIC DNA]</scope>
    <source>
        <strain evidence="2">FI11154</strain>
    </source>
</reference>